<sequence>MFRFKEGSRIRSRVFKSSRHSWLWVSDLQVRRMKMAGVWCSFGGKAFQLGEEYYRCGRKLRWVVLCGWYLLDISCRLSLGAVRKSQVFGSVCVDAVWWCYAWSFVAGSFLGYGSDCSDEIIKWSSDHFLLDAEE</sequence>
<proteinExistence type="predicted"/>
<accession>A0ACB8XKG0</accession>
<name>A0ACB8XKG0_ARCLA</name>
<organism evidence="1 2">
    <name type="scientific">Arctium lappa</name>
    <name type="common">Greater burdock</name>
    <name type="synonym">Lappa major</name>
    <dbReference type="NCBI Taxonomy" id="4217"/>
    <lineage>
        <taxon>Eukaryota</taxon>
        <taxon>Viridiplantae</taxon>
        <taxon>Streptophyta</taxon>
        <taxon>Embryophyta</taxon>
        <taxon>Tracheophyta</taxon>
        <taxon>Spermatophyta</taxon>
        <taxon>Magnoliopsida</taxon>
        <taxon>eudicotyledons</taxon>
        <taxon>Gunneridae</taxon>
        <taxon>Pentapetalae</taxon>
        <taxon>asterids</taxon>
        <taxon>campanulids</taxon>
        <taxon>Asterales</taxon>
        <taxon>Asteraceae</taxon>
        <taxon>Carduoideae</taxon>
        <taxon>Cardueae</taxon>
        <taxon>Arctiinae</taxon>
        <taxon>Arctium</taxon>
    </lineage>
</organism>
<keyword evidence="2" id="KW-1185">Reference proteome</keyword>
<evidence type="ECO:0000313" key="1">
    <source>
        <dbReference type="EMBL" id="KAI3668067.1"/>
    </source>
</evidence>
<gene>
    <name evidence="1" type="ORF">L6452_43142</name>
</gene>
<reference evidence="1 2" key="2">
    <citation type="journal article" date="2022" name="Mol. Ecol. Resour.">
        <title>The genomes of chicory, endive, great burdock and yacon provide insights into Asteraceae paleo-polyploidization history and plant inulin production.</title>
        <authorList>
            <person name="Fan W."/>
            <person name="Wang S."/>
            <person name="Wang H."/>
            <person name="Wang A."/>
            <person name="Jiang F."/>
            <person name="Liu H."/>
            <person name="Zhao H."/>
            <person name="Xu D."/>
            <person name="Zhang Y."/>
        </authorList>
    </citation>
    <scope>NUCLEOTIDE SEQUENCE [LARGE SCALE GENOMIC DNA]</scope>
    <source>
        <strain evidence="2">cv. Niubang</strain>
    </source>
</reference>
<protein>
    <submittedName>
        <fullName evidence="1">Uncharacterized protein</fullName>
    </submittedName>
</protein>
<dbReference type="EMBL" id="CM042063">
    <property type="protein sequence ID" value="KAI3668067.1"/>
    <property type="molecule type" value="Genomic_DNA"/>
</dbReference>
<evidence type="ECO:0000313" key="2">
    <source>
        <dbReference type="Proteomes" id="UP001055879"/>
    </source>
</evidence>
<comment type="caution">
    <text evidence="1">The sequence shown here is derived from an EMBL/GenBank/DDBJ whole genome shotgun (WGS) entry which is preliminary data.</text>
</comment>
<dbReference type="Proteomes" id="UP001055879">
    <property type="component" value="Linkage Group LG17"/>
</dbReference>
<reference evidence="2" key="1">
    <citation type="journal article" date="2022" name="Mol. Ecol. Resour.">
        <title>The genomes of chicory, endive, great burdock and yacon provide insights into Asteraceae palaeo-polyploidization history and plant inulin production.</title>
        <authorList>
            <person name="Fan W."/>
            <person name="Wang S."/>
            <person name="Wang H."/>
            <person name="Wang A."/>
            <person name="Jiang F."/>
            <person name="Liu H."/>
            <person name="Zhao H."/>
            <person name="Xu D."/>
            <person name="Zhang Y."/>
        </authorList>
    </citation>
    <scope>NUCLEOTIDE SEQUENCE [LARGE SCALE GENOMIC DNA]</scope>
    <source>
        <strain evidence="2">cv. Niubang</strain>
    </source>
</reference>